<dbReference type="EMBL" id="PTIU01000009">
    <property type="protein sequence ID" value="PPK54830.1"/>
    <property type="molecule type" value="Genomic_DNA"/>
</dbReference>
<keyword evidence="1" id="KW-0460">Magnesium</keyword>
<keyword evidence="1" id="KW-0479">Metal-binding</keyword>
<keyword evidence="3" id="KW-0378">Hydrolase</keyword>
<feature type="binding site" evidence="1">
    <location>
        <position position="55"/>
    </location>
    <ligand>
        <name>Mg(2+)</name>
        <dbReference type="ChEBI" id="CHEBI:18420"/>
        <label>1</label>
    </ligand>
</feature>
<reference evidence="2 5" key="1">
    <citation type="submission" date="2018-02" db="EMBL/GenBank/DDBJ databases">
        <title>Deep subsurface shale carbon reservoir microbial communities from Ohio and West Virginia, USA.</title>
        <authorList>
            <person name="Wrighton K."/>
        </authorList>
    </citation>
    <scope>NUCLEOTIDE SEQUENCE [LARGE SCALE GENOMIC DNA]</scope>
    <source>
        <strain evidence="2 5">UTICA-S1B6</strain>
    </source>
</reference>
<dbReference type="PANTHER" id="PTHR16222:SF12">
    <property type="entry name" value="ADP-RIBOSYLGLYCOHYDROLASE-RELATED"/>
    <property type="match status" value="1"/>
</dbReference>
<accession>A0A2S6G6P9</accession>
<dbReference type="PANTHER" id="PTHR16222">
    <property type="entry name" value="ADP-RIBOSYLGLYCOHYDROLASE"/>
    <property type="match status" value="1"/>
</dbReference>
<dbReference type="Gene3D" id="1.10.4080.10">
    <property type="entry name" value="ADP-ribosylation/Crystallin J1"/>
    <property type="match status" value="1"/>
</dbReference>
<feature type="binding site" evidence="1">
    <location>
        <position position="253"/>
    </location>
    <ligand>
        <name>Mg(2+)</name>
        <dbReference type="ChEBI" id="CHEBI:18420"/>
        <label>1</label>
    </ligand>
</feature>
<evidence type="ECO:0000313" key="5">
    <source>
        <dbReference type="Proteomes" id="UP000239648"/>
    </source>
</evidence>
<dbReference type="EMBL" id="PTIT01000010">
    <property type="protein sequence ID" value="PPK51610.1"/>
    <property type="molecule type" value="Genomic_DNA"/>
</dbReference>
<sequence>MTSKTDFGNGALLGLAVGDALGTTVEFRRRNTFALHTEMTGGGAFAVKPGEWTDDTAMALCLAQSLIECQGFDSRDQLSRYVRWMDEGYMACQQKCIDIGNTTREALRRFSRTRVAYAGTDNPFASGNGGIMRLAPAVIAADDDETALAYAVNSSRATHASADCLDAAELLAAILWQLREGADLKSVLENVPDTSERGMKIGRVKHGFFKHFTRDEISSSGYVIDTLEAALWSCYHTECFEDALIAAVNLGDDADTVGAVTGQIAGAAWGVASIPARWLEPLAWGKKISGLACELADMAR</sequence>
<dbReference type="InterPro" id="IPR036705">
    <property type="entry name" value="Ribosyl_crysJ1_sf"/>
</dbReference>
<feature type="binding site" evidence="1">
    <location>
        <position position="53"/>
    </location>
    <ligand>
        <name>Mg(2+)</name>
        <dbReference type="ChEBI" id="CHEBI:18420"/>
        <label>1</label>
    </ligand>
</feature>
<dbReference type="InterPro" id="IPR005502">
    <property type="entry name" value="Ribosyl_crysJ1"/>
</dbReference>
<dbReference type="AlphaFoldDB" id="A0A2S6G6P9"/>
<evidence type="ECO:0000313" key="4">
    <source>
        <dbReference type="Proteomes" id="UP000239446"/>
    </source>
</evidence>
<feature type="binding site" evidence="1">
    <location>
        <position position="256"/>
    </location>
    <ligand>
        <name>Mg(2+)</name>
        <dbReference type="ChEBI" id="CHEBI:18420"/>
        <label>1</label>
    </ligand>
</feature>
<feature type="binding site" evidence="1">
    <location>
        <position position="255"/>
    </location>
    <ligand>
        <name>Mg(2+)</name>
        <dbReference type="ChEBI" id="CHEBI:18420"/>
        <label>1</label>
    </ligand>
</feature>
<dbReference type="Proteomes" id="UP000239648">
    <property type="component" value="Unassembled WGS sequence"/>
</dbReference>
<comment type="cofactor">
    <cofactor evidence="1">
        <name>Mg(2+)</name>
        <dbReference type="ChEBI" id="CHEBI:18420"/>
    </cofactor>
    <text evidence="1">Binds 2 magnesium ions per subunit.</text>
</comment>
<gene>
    <name evidence="3" type="ORF">B0H24_10097</name>
    <name evidence="2" type="ORF">BY455_1107</name>
</gene>
<dbReference type="GO" id="GO:0046872">
    <property type="term" value="F:metal ion binding"/>
    <property type="evidence" value="ECO:0007669"/>
    <property type="project" value="UniProtKB-KW"/>
</dbReference>
<dbReference type="Pfam" id="PF03747">
    <property type="entry name" value="ADP_ribosyl_GH"/>
    <property type="match status" value="1"/>
</dbReference>
<protein>
    <submittedName>
        <fullName evidence="3">ADP-ribosyl-[dinitrogen reductase] hydrolase</fullName>
    </submittedName>
</protein>
<feature type="binding site" evidence="1">
    <location>
        <position position="54"/>
    </location>
    <ligand>
        <name>Mg(2+)</name>
        <dbReference type="ChEBI" id="CHEBI:18420"/>
        <label>1</label>
    </ligand>
</feature>
<name>A0A2S6G6P9_9GAMM</name>
<organism evidence="3 4">
    <name type="scientific">Marinobacter persicus</name>
    <dbReference type="NCBI Taxonomy" id="930118"/>
    <lineage>
        <taxon>Bacteria</taxon>
        <taxon>Pseudomonadati</taxon>
        <taxon>Pseudomonadota</taxon>
        <taxon>Gammaproteobacteria</taxon>
        <taxon>Pseudomonadales</taxon>
        <taxon>Marinobacteraceae</taxon>
        <taxon>Marinobacter</taxon>
    </lineage>
</organism>
<dbReference type="SUPFAM" id="SSF101478">
    <property type="entry name" value="ADP-ribosylglycohydrolase"/>
    <property type="match status" value="1"/>
</dbReference>
<keyword evidence="5" id="KW-1185">Reference proteome</keyword>
<proteinExistence type="predicted"/>
<evidence type="ECO:0000313" key="2">
    <source>
        <dbReference type="EMBL" id="PPK51610.1"/>
    </source>
</evidence>
<evidence type="ECO:0000313" key="3">
    <source>
        <dbReference type="EMBL" id="PPK54830.1"/>
    </source>
</evidence>
<evidence type="ECO:0000256" key="1">
    <source>
        <dbReference type="PIRSR" id="PIRSR605502-1"/>
    </source>
</evidence>
<comment type="caution">
    <text evidence="3">The sequence shown here is derived from an EMBL/GenBank/DDBJ whole genome shotgun (WGS) entry which is preliminary data.</text>
</comment>
<dbReference type="Proteomes" id="UP000239446">
    <property type="component" value="Unassembled WGS sequence"/>
</dbReference>
<dbReference type="InterPro" id="IPR050792">
    <property type="entry name" value="ADP-ribosylglycohydrolase"/>
</dbReference>
<dbReference type="GO" id="GO:0016787">
    <property type="term" value="F:hydrolase activity"/>
    <property type="evidence" value="ECO:0007669"/>
    <property type="project" value="UniProtKB-KW"/>
</dbReference>
<dbReference type="OrthoDB" id="9798107at2"/>
<reference evidence="3 4" key="2">
    <citation type="submission" date="2018-02" db="EMBL/GenBank/DDBJ databases">
        <title>Subsurface microbial communities from deep shales in Ohio and West Virginia, USA.</title>
        <authorList>
            <person name="Wrighton K."/>
        </authorList>
    </citation>
    <scope>NUCLEOTIDE SEQUENCE [LARGE SCALE GENOMIC DNA]</scope>
    <source>
        <strain evidence="3 4">UTICA-S1B9</strain>
    </source>
</reference>